<proteinExistence type="predicted"/>
<dbReference type="InterPro" id="IPR010662">
    <property type="entry name" value="RBBP9/YdeN"/>
</dbReference>
<dbReference type="Proteomes" id="UP000018542">
    <property type="component" value="Chromosome"/>
</dbReference>
<gene>
    <name evidence="1" type="ORF">W911_11640</name>
</gene>
<evidence type="ECO:0000313" key="1">
    <source>
        <dbReference type="EMBL" id="AHB48909.1"/>
    </source>
</evidence>
<dbReference type="Gene3D" id="3.40.50.1820">
    <property type="entry name" value="alpha/beta hydrolase"/>
    <property type="match status" value="1"/>
</dbReference>
<dbReference type="PATRIC" id="fig|1029756.8.peg.2415"/>
<accession>V5SG32</accession>
<dbReference type="Pfam" id="PF06821">
    <property type="entry name" value="Ser_hydrolase"/>
    <property type="match status" value="1"/>
</dbReference>
<sequence>MRTSDVDILIVPGWSSSGPDHWQSRWERTLKTARRVEQDDWFAPEREAWVGRIIDATVASNRPVVLVAHSLGVAAVAHVAERIPKGFLSGAFLVAPADVENASAWPDTEGLSLDGTASGFAPLPKKAFPFPSVMIASSNDAYCSLDRANALAEAWGSTLVEAGDVGHVNSASGHGPWPDGVLRFGAFLRTLEA</sequence>
<dbReference type="HOGENOM" id="CLU_088863_2_2_5"/>
<dbReference type="SUPFAM" id="SSF53474">
    <property type="entry name" value="alpha/beta-Hydrolases"/>
    <property type="match status" value="1"/>
</dbReference>
<evidence type="ECO:0000313" key="2">
    <source>
        <dbReference type="Proteomes" id="UP000018542"/>
    </source>
</evidence>
<dbReference type="InterPro" id="IPR029058">
    <property type="entry name" value="AB_hydrolase_fold"/>
</dbReference>
<dbReference type="KEGG" id="hni:W911_11640"/>
<organism evidence="1 2">
    <name type="scientific">Hyphomicrobium nitrativorans NL23</name>
    <dbReference type="NCBI Taxonomy" id="1029756"/>
    <lineage>
        <taxon>Bacteria</taxon>
        <taxon>Pseudomonadati</taxon>
        <taxon>Pseudomonadota</taxon>
        <taxon>Alphaproteobacteria</taxon>
        <taxon>Hyphomicrobiales</taxon>
        <taxon>Hyphomicrobiaceae</taxon>
        <taxon>Hyphomicrobium</taxon>
    </lineage>
</organism>
<keyword evidence="2" id="KW-1185">Reference proteome</keyword>
<dbReference type="OrthoDB" id="9804993at2"/>
<dbReference type="AlphaFoldDB" id="V5SG32"/>
<dbReference type="EMBL" id="CP006912">
    <property type="protein sequence ID" value="AHB48909.1"/>
    <property type="molecule type" value="Genomic_DNA"/>
</dbReference>
<dbReference type="GO" id="GO:0016787">
    <property type="term" value="F:hydrolase activity"/>
    <property type="evidence" value="ECO:0007669"/>
    <property type="project" value="UniProtKB-KW"/>
</dbReference>
<reference evidence="1 2" key="1">
    <citation type="journal article" date="2014" name="Genome Announc.">
        <title>Complete Genome Sequence of Hyphomicrobium nitrativorans Strain NL23, a Denitrifying Bacterium Isolated from Biofilm of a Methanol-Fed Denitrification System Treating Seawater at the Montreal Biodome.</title>
        <authorList>
            <person name="Martineau C."/>
            <person name="Villeneuve C."/>
            <person name="Mauffrey F."/>
            <person name="Villemur R."/>
        </authorList>
    </citation>
    <scope>NUCLEOTIDE SEQUENCE [LARGE SCALE GENOMIC DNA]</scope>
    <source>
        <strain evidence="1">NL23</strain>
    </source>
</reference>
<keyword evidence="1" id="KW-0378">Hydrolase</keyword>
<name>V5SG32_9HYPH</name>
<dbReference type="STRING" id="1029756.W911_11640"/>
<dbReference type="RefSeq" id="WP_023787671.1">
    <property type="nucleotide sequence ID" value="NC_022997.1"/>
</dbReference>
<protein>
    <submittedName>
        <fullName evidence="1">Alpha/beta hydrolase</fullName>
    </submittedName>
</protein>